<comment type="subcellular location">
    <subcellularLocation>
        <location evidence="1">Endoplasmic reticulum membrane</location>
        <topology evidence="1">Single-pass membrane protein</topology>
    </subcellularLocation>
</comment>
<evidence type="ECO:0000313" key="17">
    <source>
        <dbReference type="EMBL" id="KAK3743693.1"/>
    </source>
</evidence>
<proteinExistence type="inferred from homology"/>
<evidence type="ECO:0000256" key="12">
    <source>
        <dbReference type="ARBA" id="ARBA00045065"/>
    </source>
</evidence>
<dbReference type="Proteomes" id="UP001283361">
    <property type="component" value="Unassembled WGS sequence"/>
</dbReference>
<keyword evidence="18" id="KW-1185">Reference proteome</keyword>
<comment type="catalytic activity">
    <reaction evidence="12 14">
        <text>an alpha-D-Man-(1-&gt;3)-[alpha-D-Man-(1-&gt;6)]-beta-D-Man-(1-&gt;4)-beta-D-GlcNAc-(1-&gt;4)-alpha-D-GlcNAc-diphospho-di-trans,poly-cis-dolichol + 2 GDP-alpha-D-mannose = an alpha-D-Man-(1-&gt;2)-alpha-D-Man-(1-&gt;2)-alpha-D-Man-(1-&gt;3)-[alpha-D-Man-(1-&gt;6)]-beta-D-Man-(1-&gt;4)-beta-D-GlcNAc-(1-&gt;4)-alpha-D-GlcNAc-diphospho-di-trans,poly-cis-dolichol + 2 GDP + 2 H(+)</text>
        <dbReference type="Rhea" id="RHEA:29523"/>
        <dbReference type="Rhea" id="RHEA-COMP:19515"/>
        <dbReference type="Rhea" id="RHEA-COMP:19516"/>
        <dbReference type="ChEBI" id="CHEBI:15378"/>
        <dbReference type="ChEBI" id="CHEBI:57527"/>
        <dbReference type="ChEBI" id="CHEBI:58189"/>
        <dbReference type="ChEBI" id="CHEBI:132511"/>
        <dbReference type="ChEBI" id="CHEBI:132515"/>
        <dbReference type="EC" id="2.4.1.131"/>
    </reaction>
    <physiologicalReaction direction="left-to-right" evidence="12 14">
        <dbReference type="Rhea" id="RHEA:29524"/>
    </physiologicalReaction>
</comment>
<dbReference type="GO" id="GO:0005789">
    <property type="term" value="C:endoplasmic reticulum membrane"/>
    <property type="evidence" value="ECO:0007669"/>
    <property type="project" value="UniProtKB-SubCell"/>
</dbReference>
<reference evidence="17" key="1">
    <citation type="journal article" date="2023" name="G3 (Bethesda)">
        <title>A reference genome for the long-term kleptoplast-retaining sea slug Elysia crispata morphotype clarki.</title>
        <authorList>
            <person name="Eastman K.E."/>
            <person name="Pendleton A.L."/>
            <person name="Shaikh M.A."/>
            <person name="Suttiyut T."/>
            <person name="Ogas R."/>
            <person name="Tomko P."/>
            <person name="Gavelis G."/>
            <person name="Widhalm J.R."/>
            <person name="Wisecaver J.H."/>
        </authorList>
    </citation>
    <scope>NUCLEOTIDE SEQUENCE</scope>
    <source>
        <strain evidence="17">ECLA1</strain>
    </source>
</reference>
<evidence type="ECO:0000256" key="13">
    <source>
        <dbReference type="ARBA" id="ARBA00045128"/>
    </source>
</evidence>
<gene>
    <name evidence="17" type="ORF">RRG08_030814</name>
</gene>
<evidence type="ECO:0000256" key="11">
    <source>
        <dbReference type="ARBA" id="ARBA00023136"/>
    </source>
</evidence>
<keyword evidence="9 14" id="KW-0256">Endoplasmic reticulum</keyword>
<sequence length="528" mass="59916">MPLGRLASGYGYGYDLSLIFDWNFSEPEQTKTMILFVFTSLFLMAAAIVVLRVYAKFRSKVFWDAEGKKKQTFAFFHPYCNAGGGGERVLWVAVRSIQKRYPNVQCVIYSGDTDVSPDEILGRARQRFNIKLPGHVEFVFLQYRSWVEAVKYPYFTLLGQSFGSLFLAMEALLTLVPDVYIDTMGYAFTLPLFRYLGGCRIACYVHYPTISTDMLGKVSQRVAAHNNASFISRSPILSQIKLIYYRIFAFLYGLAGKCASVVMVNSTWTYNHITCLWSAVDRTHIVYPPCDVAEFLAAPLLDDETKPKQILSLGQFRPEKDHPLQLKAFHKFLSEVDSSKKSEFTIVLAGSCRHEEDQARVNDLQKLAEELSIEDRVQFRLNISFEELKKLLFESMISLHTMWNEHFGICVVEGMAAGTVMLAHDSGGPKLDIVVQHSNKPTGFLASDVDSYAAAMKTIFEMSPSERLEMRENARESISSLIPLIRMIRKFTISKSKLKEKGTAFLKFKYSEAILANTTVLQCQLHIN</sequence>
<evidence type="ECO:0000256" key="2">
    <source>
        <dbReference type="ARBA" id="ARBA00004922"/>
    </source>
</evidence>
<dbReference type="Gene3D" id="3.40.50.2000">
    <property type="entry name" value="Glycogen Phosphorylase B"/>
    <property type="match status" value="1"/>
</dbReference>
<organism evidence="17 18">
    <name type="scientific">Elysia crispata</name>
    <name type="common">lettuce slug</name>
    <dbReference type="NCBI Taxonomy" id="231223"/>
    <lineage>
        <taxon>Eukaryota</taxon>
        <taxon>Metazoa</taxon>
        <taxon>Spiralia</taxon>
        <taxon>Lophotrochozoa</taxon>
        <taxon>Mollusca</taxon>
        <taxon>Gastropoda</taxon>
        <taxon>Heterobranchia</taxon>
        <taxon>Euthyneura</taxon>
        <taxon>Panpulmonata</taxon>
        <taxon>Sacoglossa</taxon>
        <taxon>Placobranchoidea</taxon>
        <taxon>Plakobranchidae</taxon>
        <taxon>Elysia</taxon>
    </lineage>
</organism>
<accession>A0AAE1CXU3</accession>
<evidence type="ECO:0000259" key="16">
    <source>
        <dbReference type="Pfam" id="PF15924"/>
    </source>
</evidence>
<evidence type="ECO:0000256" key="1">
    <source>
        <dbReference type="ARBA" id="ARBA00004389"/>
    </source>
</evidence>
<feature type="transmembrane region" description="Helical" evidence="14">
    <location>
        <begin position="243"/>
        <end position="264"/>
    </location>
</feature>
<dbReference type="FunFam" id="3.40.50.2000:FF:000256">
    <property type="entry name" value="GDP-Man:Man(3)GlcNAc(2)-PP-Dol alpha-1,2-mannosyltransferase"/>
    <property type="match status" value="1"/>
</dbReference>
<dbReference type="GO" id="GO:0006487">
    <property type="term" value="P:protein N-linked glycosylation"/>
    <property type="evidence" value="ECO:0007669"/>
    <property type="project" value="TreeGrafter"/>
</dbReference>
<dbReference type="EC" id="2.4.1.131" evidence="4 14"/>
<keyword evidence="8 14" id="KW-0812">Transmembrane</keyword>
<dbReference type="CDD" id="cd03806">
    <property type="entry name" value="GT4_ALG11-like"/>
    <property type="match status" value="1"/>
</dbReference>
<dbReference type="Pfam" id="PF00534">
    <property type="entry name" value="Glycos_transf_1"/>
    <property type="match status" value="1"/>
</dbReference>
<comment type="caution">
    <text evidence="17">The sequence shown here is derived from an EMBL/GenBank/DDBJ whole genome shotgun (WGS) entry which is preliminary data.</text>
</comment>
<keyword evidence="7 14" id="KW-0808">Transferase</keyword>
<dbReference type="InterPro" id="IPR001296">
    <property type="entry name" value="Glyco_trans_1"/>
</dbReference>
<dbReference type="InterPro" id="IPR031814">
    <property type="entry name" value="ALG11_N"/>
</dbReference>
<keyword evidence="6 14" id="KW-0328">Glycosyltransferase</keyword>
<feature type="transmembrane region" description="Helical" evidence="14">
    <location>
        <begin position="33"/>
        <end position="54"/>
    </location>
</feature>
<protein>
    <recommendedName>
        <fullName evidence="5 14">GDP-Man:Man(3)GlcNAc(2)-PP-Dol alpha-1,2-mannosyltransferase</fullName>
        <ecNumber evidence="4 14">2.4.1.131</ecNumber>
    </recommendedName>
</protein>
<evidence type="ECO:0000259" key="15">
    <source>
        <dbReference type="Pfam" id="PF00534"/>
    </source>
</evidence>
<evidence type="ECO:0000256" key="4">
    <source>
        <dbReference type="ARBA" id="ARBA00012645"/>
    </source>
</evidence>
<dbReference type="PANTHER" id="PTHR45919">
    <property type="entry name" value="GDP-MAN:MAN(3)GLCNAC(2)-PP-DOL ALPHA-1,2-MANNOSYLTRANSFERASE"/>
    <property type="match status" value="1"/>
</dbReference>
<dbReference type="PANTHER" id="PTHR45919:SF1">
    <property type="entry name" value="GDP-MAN:MAN(3)GLCNAC(2)-PP-DOL ALPHA-1,2-MANNOSYLTRANSFERASE"/>
    <property type="match status" value="1"/>
</dbReference>
<feature type="domain" description="ALG11 mannosyltransferase N-terminal" evidence="16">
    <location>
        <begin position="71"/>
        <end position="277"/>
    </location>
</feature>
<dbReference type="EMBL" id="JAWDGP010006299">
    <property type="protein sequence ID" value="KAK3743693.1"/>
    <property type="molecule type" value="Genomic_DNA"/>
</dbReference>
<evidence type="ECO:0000256" key="3">
    <source>
        <dbReference type="ARBA" id="ARBA00009481"/>
    </source>
</evidence>
<evidence type="ECO:0000256" key="6">
    <source>
        <dbReference type="ARBA" id="ARBA00022676"/>
    </source>
</evidence>
<evidence type="ECO:0000256" key="8">
    <source>
        <dbReference type="ARBA" id="ARBA00022692"/>
    </source>
</evidence>
<evidence type="ECO:0000256" key="10">
    <source>
        <dbReference type="ARBA" id="ARBA00022989"/>
    </source>
</evidence>
<dbReference type="AlphaFoldDB" id="A0AAE1CXU3"/>
<keyword evidence="11 14" id="KW-0472">Membrane</keyword>
<dbReference type="SUPFAM" id="SSF53756">
    <property type="entry name" value="UDP-Glycosyltransferase/glycogen phosphorylase"/>
    <property type="match status" value="1"/>
</dbReference>
<evidence type="ECO:0000256" key="5">
    <source>
        <dbReference type="ARBA" id="ARBA00022018"/>
    </source>
</evidence>
<keyword evidence="10 14" id="KW-1133">Transmembrane helix</keyword>
<comment type="similarity">
    <text evidence="3 14">Belongs to the glycosyltransferase group 1 family. Glycosyltransferase 4 subfamily.</text>
</comment>
<dbReference type="GO" id="GO:0004377">
    <property type="term" value="F:GDP-Man:Man(3)GlcNAc(2)-PP-Dol alpha-1,2-mannosyltransferase activity"/>
    <property type="evidence" value="ECO:0007669"/>
    <property type="project" value="UniProtKB-UniRule"/>
</dbReference>
<evidence type="ECO:0000313" key="18">
    <source>
        <dbReference type="Proteomes" id="UP001283361"/>
    </source>
</evidence>
<evidence type="ECO:0000256" key="9">
    <source>
        <dbReference type="ARBA" id="ARBA00022824"/>
    </source>
</evidence>
<evidence type="ECO:0000256" key="14">
    <source>
        <dbReference type="RuleBase" id="RU367051"/>
    </source>
</evidence>
<feature type="domain" description="Glycosyl transferase family 1" evidence="15">
    <location>
        <begin position="305"/>
        <end position="476"/>
    </location>
</feature>
<comment type="pathway">
    <text evidence="2 14">Protein modification; protein glycosylation.</text>
</comment>
<name>A0AAE1CXU3_9GAST</name>
<evidence type="ECO:0000256" key="7">
    <source>
        <dbReference type="ARBA" id="ARBA00022679"/>
    </source>
</evidence>
<comment type="function">
    <text evidence="13">GDP-Man:Man(3)GlcNAc(2)-PP-Dol alpha-1,2-mannosyltransferase that operates in the biosynthetic pathway of dolichol-linked oligosaccharides, the glycan precursors employed in protein asparagine (N)-glycosylation. The assembly of dolichol-linked oligosaccharides begins on the cytosolic side of the endoplasmic reticulum membrane and finishes in its lumen. The sequential addition of sugars to dolichol pyrophosphate produces dolichol-linked oligosaccharides containing fourteen sugars, including two GlcNAcs, nine mannoses and three glucoses. Once assembled, the oligosaccharide is transferred from the lipid to nascent proteins by oligosaccharyltransferases. Catalyzes, on the cytoplasmic face of the endoplasmic reticulum, the addition of the fourth and fifth mannose residues to the dolichol-linked oligosaccharide chain, to produce Man(5)GlcNAc(2)-PP-dolichol core oligosaccharide. Man(5)GlcNAc(2)-PP-dolichol is a substrate for ALG3, the following enzyme in the biosynthetic pathway.</text>
</comment>
<dbReference type="Pfam" id="PF15924">
    <property type="entry name" value="ALG11_N"/>
    <property type="match status" value="1"/>
</dbReference>
<dbReference type="InterPro" id="IPR038013">
    <property type="entry name" value="ALG11"/>
</dbReference>